<sequence length="182" mass="20372">MKPVSGTITSSKPISLSKAARALSKFISIENGASQAVSAYLRRASASFNELVQFHENLKSEKQHKKSRSQTAERINGNLTDEGQNPRIEEPPSAASRGEDGLTNLDEERGDFDDGGRKIEKKKKKKRRELLDERGGDGAEEGEADVKKKRKKIKMEEGMDDSNEKVNNSKKKRKKIKVEDEE</sequence>
<evidence type="ECO:0000313" key="2">
    <source>
        <dbReference type="Proteomes" id="UP001234297"/>
    </source>
</evidence>
<evidence type="ECO:0000313" key="1">
    <source>
        <dbReference type="EMBL" id="KAJ8631458.1"/>
    </source>
</evidence>
<protein>
    <submittedName>
        <fullName evidence="1">Uncharacterized protein</fullName>
    </submittedName>
</protein>
<proteinExistence type="predicted"/>
<comment type="caution">
    <text evidence="1">The sequence shown here is derived from an EMBL/GenBank/DDBJ whole genome shotgun (WGS) entry which is preliminary data.</text>
</comment>
<accession>A0ACC2LE49</accession>
<dbReference type="Proteomes" id="UP001234297">
    <property type="component" value="Chromosome 7"/>
</dbReference>
<name>A0ACC2LE49_PERAE</name>
<keyword evidence="2" id="KW-1185">Reference proteome</keyword>
<dbReference type="EMBL" id="CM056815">
    <property type="protein sequence ID" value="KAJ8631458.1"/>
    <property type="molecule type" value="Genomic_DNA"/>
</dbReference>
<reference evidence="1 2" key="1">
    <citation type="journal article" date="2022" name="Hortic Res">
        <title>A haplotype resolved chromosomal level avocado genome allows analysis of novel avocado genes.</title>
        <authorList>
            <person name="Nath O."/>
            <person name="Fletcher S.J."/>
            <person name="Hayward A."/>
            <person name="Shaw L.M."/>
            <person name="Masouleh A.K."/>
            <person name="Furtado A."/>
            <person name="Henry R.J."/>
            <person name="Mitter N."/>
        </authorList>
    </citation>
    <scope>NUCLEOTIDE SEQUENCE [LARGE SCALE GENOMIC DNA]</scope>
    <source>
        <strain evidence="2">cv. Hass</strain>
    </source>
</reference>
<organism evidence="1 2">
    <name type="scientific">Persea americana</name>
    <name type="common">Avocado</name>
    <dbReference type="NCBI Taxonomy" id="3435"/>
    <lineage>
        <taxon>Eukaryota</taxon>
        <taxon>Viridiplantae</taxon>
        <taxon>Streptophyta</taxon>
        <taxon>Embryophyta</taxon>
        <taxon>Tracheophyta</taxon>
        <taxon>Spermatophyta</taxon>
        <taxon>Magnoliopsida</taxon>
        <taxon>Magnoliidae</taxon>
        <taxon>Laurales</taxon>
        <taxon>Lauraceae</taxon>
        <taxon>Persea</taxon>
    </lineage>
</organism>
<gene>
    <name evidence="1" type="ORF">MRB53_024781</name>
</gene>